<reference evidence="2 3" key="1">
    <citation type="submission" date="2013-11" db="EMBL/GenBank/DDBJ databases">
        <title>The Genome Sequence of Phytophthora parasitica P1976.</title>
        <authorList>
            <consortium name="The Broad Institute Genomics Platform"/>
            <person name="Russ C."/>
            <person name="Tyler B."/>
            <person name="Panabieres F."/>
            <person name="Shan W."/>
            <person name="Tripathy S."/>
            <person name="Grunwald N."/>
            <person name="Machado M."/>
            <person name="Johnson C.S."/>
            <person name="Walker B."/>
            <person name="Young S."/>
            <person name="Zeng Q."/>
            <person name="Gargeya S."/>
            <person name="Fitzgerald M."/>
            <person name="Haas B."/>
            <person name="Abouelleil A."/>
            <person name="Allen A.W."/>
            <person name="Alvarado L."/>
            <person name="Arachchi H.M."/>
            <person name="Berlin A.M."/>
            <person name="Chapman S.B."/>
            <person name="Gainer-Dewar J."/>
            <person name="Goldberg J."/>
            <person name="Griggs A."/>
            <person name="Gujja S."/>
            <person name="Hansen M."/>
            <person name="Howarth C."/>
            <person name="Imamovic A."/>
            <person name="Ireland A."/>
            <person name="Larimer J."/>
            <person name="McCowan C."/>
            <person name="Murphy C."/>
            <person name="Pearson M."/>
            <person name="Poon T.W."/>
            <person name="Priest M."/>
            <person name="Roberts A."/>
            <person name="Saif S."/>
            <person name="Shea T."/>
            <person name="Sisk P."/>
            <person name="Sykes S."/>
            <person name="Wortman J."/>
            <person name="Nusbaum C."/>
            <person name="Birren B."/>
        </authorList>
    </citation>
    <scope>NUCLEOTIDE SEQUENCE [LARGE SCALE GENOMIC DNA]</scope>
    <source>
        <strain evidence="2 3">P1976</strain>
    </source>
</reference>
<name>A0A080ZZS0_PHYNI</name>
<proteinExistence type="predicted"/>
<dbReference type="Proteomes" id="UP000028582">
    <property type="component" value="Unassembled WGS sequence"/>
</dbReference>
<keyword evidence="1" id="KW-0175">Coiled coil</keyword>
<protein>
    <submittedName>
        <fullName evidence="2">Uncharacterized protein</fullName>
    </submittedName>
</protein>
<accession>A0A080ZZS0</accession>
<feature type="coiled-coil region" evidence="1">
    <location>
        <begin position="19"/>
        <end position="60"/>
    </location>
</feature>
<evidence type="ECO:0000313" key="3">
    <source>
        <dbReference type="Proteomes" id="UP000028582"/>
    </source>
</evidence>
<dbReference type="EMBL" id="ANJA01002085">
    <property type="protein sequence ID" value="ETO72131.1"/>
    <property type="molecule type" value="Genomic_DNA"/>
</dbReference>
<organism evidence="2 3">
    <name type="scientific">Phytophthora nicotianae P1976</name>
    <dbReference type="NCBI Taxonomy" id="1317066"/>
    <lineage>
        <taxon>Eukaryota</taxon>
        <taxon>Sar</taxon>
        <taxon>Stramenopiles</taxon>
        <taxon>Oomycota</taxon>
        <taxon>Peronosporomycetes</taxon>
        <taxon>Peronosporales</taxon>
        <taxon>Peronosporaceae</taxon>
        <taxon>Phytophthora</taxon>
    </lineage>
</organism>
<evidence type="ECO:0000313" key="2">
    <source>
        <dbReference type="EMBL" id="ETO72131.1"/>
    </source>
</evidence>
<dbReference type="AlphaFoldDB" id="A0A080ZZS0"/>
<sequence length="165" mass="19471">MKGELDRAHQIQRMTSSHSFRLENDVVRLKQRLEQTTRRMQHIQRKLESAEAQLRIATTIHTQYNQSKRALIELNRKVRTTADWMLEKIRERQHSRCSNCMSEWAEMKRIARDLAAVESGPRTCCQRHTRQRSTRITGRAPLTLCSRQPRSAVSYLGQNQSYCDF</sequence>
<gene>
    <name evidence="2" type="ORF">F444_11647</name>
</gene>
<dbReference type="OrthoDB" id="112702at2759"/>
<comment type="caution">
    <text evidence="2">The sequence shown here is derived from an EMBL/GenBank/DDBJ whole genome shotgun (WGS) entry which is preliminary data.</text>
</comment>
<evidence type="ECO:0000256" key="1">
    <source>
        <dbReference type="SAM" id="Coils"/>
    </source>
</evidence>